<proteinExistence type="predicted"/>
<organism evidence="1 2">
    <name type="scientific">Dorea longicatena</name>
    <dbReference type="NCBI Taxonomy" id="88431"/>
    <lineage>
        <taxon>Bacteria</taxon>
        <taxon>Bacillati</taxon>
        <taxon>Bacillota</taxon>
        <taxon>Clostridia</taxon>
        <taxon>Lachnospirales</taxon>
        <taxon>Lachnospiraceae</taxon>
        <taxon>Dorea</taxon>
    </lineage>
</organism>
<dbReference type="OrthoDB" id="1971914at2"/>
<evidence type="ECO:0000313" key="1">
    <source>
        <dbReference type="EMBL" id="CUP53924.1"/>
    </source>
</evidence>
<dbReference type="RefSeq" id="WP_055056042.1">
    <property type="nucleotide sequence ID" value="NZ_CZAY01000009.1"/>
</dbReference>
<evidence type="ECO:0000313" key="2">
    <source>
        <dbReference type="Proteomes" id="UP000095485"/>
    </source>
</evidence>
<sequence length="156" mass="18334">MYLETYSMEELMELIEEKGYCSVEAVEILKEMEQAKKEYDFLLRDCEEKAWKTDQVVVDYYRHLLEELRKALPYDAMGGQNTIPILVLQEFRKPDIVEKIRDFIGCQAGFSDHDLLQEIQKFMTVHLDPQGIILYMDVLGNQPVARNAYKQGGQMW</sequence>
<accession>A0A174NYU0</accession>
<dbReference type="EMBL" id="CZAY01000009">
    <property type="protein sequence ID" value="CUP53924.1"/>
    <property type="molecule type" value="Genomic_DNA"/>
</dbReference>
<dbReference type="GeneID" id="96228669"/>
<dbReference type="Proteomes" id="UP000095485">
    <property type="component" value="Unassembled WGS sequence"/>
</dbReference>
<dbReference type="AlphaFoldDB" id="A0A174NYU0"/>
<gene>
    <name evidence="1" type="ORF">ERS852526_01371</name>
</gene>
<protein>
    <submittedName>
        <fullName evidence="1">Uncharacterized protein</fullName>
    </submittedName>
</protein>
<reference evidence="1 2" key="1">
    <citation type="submission" date="2015-09" db="EMBL/GenBank/DDBJ databases">
        <authorList>
            <consortium name="Pathogen Informatics"/>
        </authorList>
    </citation>
    <scope>NUCLEOTIDE SEQUENCE [LARGE SCALE GENOMIC DNA]</scope>
    <source>
        <strain evidence="1 2">2789STDY5834914</strain>
    </source>
</reference>
<name>A0A174NYU0_9FIRM</name>